<dbReference type="GO" id="GO:0022857">
    <property type="term" value="F:transmembrane transporter activity"/>
    <property type="evidence" value="ECO:0007669"/>
    <property type="project" value="InterPro"/>
</dbReference>
<dbReference type="Gene3D" id="1.20.1250.20">
    <property type="entry name" value="MFS general substrate transporter like domains"/>
    <property type="match status" value="2"/>
</dbReference>
<evidence type="ECO:0000256" key="4">
    <source>
        <dbReference type="ARBA" id="ARBA00022597"/>
    </source>
</evidence>
<protein>
    <submittedName>
        <fullName evidence="6">MFS transporter</fullName>
    </submittedName>
</protein>
<evidence type="ECO:0000256" key="1">
    <source>
        <dbReference type="ARBA" id="ARBA00004651"/>
    </source>
</evidence>
<dbReference type="SUPFAM" id="SSF103473">
    <property type="entry name" value="MFS general substrate transporter"/>
    <property type="match status" value="1"/>
</dbReference>
<comment type="subcellular location">
    <subcellularLocation>
        <location evidence="1">Cell membrane</location>
        <topology evidence="1">Multi-pass membrane protein</topology>
    </subcellularLocation>
</comment>
<keyword evidence="4" id="KW-0762">Sugar transport</keyword>
<keyword evidence="3" id="KW-1003">Cell membrane</keyword>
<evidence type="ECO:0000256" key="5">
    <source>
        <dbReference type="SAM" id="Phobius"/>
    </source>
</evidence>
<feature type="transmembrane region" description="Helical" evidence="5">
    <location>
        <begin position="62"/>
        <end position="84"/>
    </location>
</feature>
<dbReference type="GO" id="GO:0005886">
    <property type="term" value="C:plasma membrane"/>
    <property type="evidence" value="ECO:0007669"/>
    <property type="project" value="UniProtKB-SubCell"/>
</dbReference>
<gene>
    <name evidence="6" type="ORF">EBM89_06805</name>
</gene>
<organism evidence="6 7">
    <name type="scientific">Cellulomonas triticagri</name>
    <dbReference type="NCBI Taxonomy" id="2483352"/>
    <lineage>
        <taxon>Bacteria</taxon>
        <taxon>Bacillati</taxon>
        <taxon>Actinomycetota</taxon>
        <taxon>Actinomycetes</taxon>
        <taxon>Micrococcales</taxon>
        <taxon>Cellulomonadaceae</taxon>
        <taxon>Cellulomonas</taxon>
    </lineage>
</organism>
<evidence type="ECO:0000313" key="6">
    <source>
        <dbReference type="EMBL" id="RMI12879.1"/>
    </source>
</evidence>
<feature type="transmembrane region" description="Helical" evidence="5">
    <location>
        <begin position="90"/>
        <end position="109"/>
    </location>
</feature>
<sequence>MIPAVLACAVLANSAMVPLMPYLLATRFGWELWQVGLYSLAVTVTTILLNRRASALVDRGTSGVLLCAVGGAAQVVAGVAAVAALSHVGFLLLVVPALAAGGATVPVFYAMGRTAVVAAGRDATRFNSVLRVATSAGWVLGPAASFALLGSTGAQTALWAVSAAALAALVVLLLVRRRVEAVRAGATGQVPGAVERPARPDEAVRRRVRSAVTLVFLLSFAHIATTTSLPLLLVEHASVPERATGAVVAMKAFVEMAAILLAPWVLARVSPRMTVLGCAVVAVLAYVTYLLADGWGLAIAASVLEGGYYGLFAAVGLTWVQSLSPDRVGWTTGASMSGIYTGVLLASPISGLVASAWLPGITVLSMAAAGAAAIVAATATAGRSPAHPRYTGQVAPTR</sequence>
<feature type="transmembrane region" description="Helical" evidence="5">
    <location>
        <begin position="211"/>
        <end position="233"/>
    </location>
</feature>
<name>A0A3M2JH12_9CELL</name>
<reference evidence="6 7" key="1">
    <citation type="submission" date="2018-10" db="EMBL/GenBank/DDBJ databases">
        <title>Isolation, diversity and antifungal activity of actinobacteria from wheat.</title>
        <authorList>
            <person name="Han C."/>
        </authorList>
    </citation>
    <scope>NUCLEOTIDE SEQUENCE [LARGE SCALE GENOMIC DNA]</scope>
    <source>
        <strain evidence="6 7">NEAU-YY56</strain>
    </source>
</reference>
<dbReference type="Proteomes" id="UP000269289">
    <property type="component" value="Unassembled WGS sequence"/>
</dbReference>
<feature type="transmembrane region" description="Helical" evidence="5">
    <location>
        <begin position="356"/>
        <end position="379"/>
    </location>
</feature>
<dbReference type="Pfam" id="PF07690">
    <property type="entry name" value="MFS_1"/>
    <property type="match status" value="1"/>
</dbReference>
<keyword evidence="2" id="KW-0813">Transport</keyword>
<evidence type="ECO:0000256" key="2">
    <source>
        <dbReference type="ARBA" id="ARBA00022448"/>
    </source>
</evidence>
<evidence type="ECO:0000313" key="7">
    <source>
        <dbReference type="Proteomes" id="UP000269289"/>
    </source>
</evidence>
<keyword evidence="5" id="KW-1133">Transmembrane helix</keyword>
<evidence type="ECO:0000256" key="3">
    <source>
        <dbReference type="ARBA" id="ARBA00022475"/>
    </source>
</evidence>
<accession>A0A3M2JH12</accession>
<dbReference type="EMBL" id="RFFI01000027">
    <property type="protein sequence ID" value="RMI12879.1"/>
    <property type="molecule type" value="Genomic_DNA"/>
</dbReference>
<dbReference type="InterPro" id="IPR036259">
    <property type="entry name" value="MFS_trans_sf"/>
</dbReference>
<feature type="transmembrane region" description="Helical" evidence="5">
    <location>
        <begin position="298"/>
        <end position="320"/>
    </location>
</feature>
<dbReference type="PANTHER" id="PTHR23535">
    <property type="entry name" value="SUGAR EFFLUX TRANSPORTER A-RELATED"/>
    <property type="match status" value="1"/>
</dbReference>
<dbReference type="AlphaFoldDB" id="A0A3M2JH12"/>
<feature type="transmembrane region" description="Helical" evidence="5">
    <location>
        <begin position="332"/>
        <end position="350"/>
    </location>
</feature>
<keyword evidence="5" id="KW-0812">Transmembrane</keyword>
<keyword evidence="5" id="KW-0472">Membrane</keyword>
<keyword evidence="7" id="KW-1185">Reference proteome</keyword>
<proteinExistence type="predicted"/>
<feature type="transmembrane region" description="Helical" evidence="5">
    <location>
        <begin position="273"/>
        <end position="292"/>
    </location>
</feature>
<feature type="transmembrane region" description="Helical" evidence="5">
    <location>
        <begin position="245"/>
        <end position="266"/>
    </location>
</feature>
<feature type="transmembrane region" description="Helical" evidence="5">
    <location>
        <begin position="156"/>
        <end position="175"/>
    </location>
</feature>
<dbReference type="PANTHER" id="PTHR23535:SF2">
    <property type="entry name" value="SUGAR EFFLUX TRANSPORTER A-RELATED"/>
    <property type="match status" value="1"/>
</dbReference>
<comment type="caution">
    <text evidence="6">The sequence shown here is derived from an EMBL/GenBank/DDBJ whole genome shotgun (WGS) entry which is preliminary data.</text>
</comment>
<feature type="transmembrane region" description="Helical" evidence="5">
    <location>
        <begin position="129"/>
        <end position="150"/>
    </location>
</feature>
<feature type="transmembrane region" description="Helical" evidence="5">
    <location>
        <begin position="32"/>
        <end position="50"/>
    </location>
</feature>
<dbReference type="InterPro" id="IPR011701">
    <property type="entry name" value="MFS"/>
</dbReference>